<dbReference type="SMART" id="SM00226">
    <property type="entry name" value="LMWPc"/>
    <property type="match status" value="1"/>
</dbReference>
<reference evidence="3" key="1">
    <citation type="submission" date="2022-10" db="EMBL/GenBank/DDBJ databases">
        <authorList>
            <person name="Yue Y."/>
        </authorList>
    </citation>
    <scope>NUCLEOTIDE SEQUENCE</scope>
    <source>
        <strain evidence="3">Z654</strain>
    </source>
</reference>
<evidence type="ECO:0000256" key="1">
    <source>
        <dbReference type="ARBA" id="ARBA00022849"/>
    </source>
</evidence>
<organism evidence="3 4">
    <name type="scientific">Halocynthiibacter halioticoli</name>
    <dbReference type="NCBI Taxonomy" id="2986804"/>
    <lineage>
        <taxon>Bacteria</taxon>
        <taxon>Pseudomonadati</taxon>
        <taxon>Pseudomonadota</taxon>
        <taxon>Alphaproteobacteria</taxon>
        <taxon>Rhodobacterales</taxon>
        <taxon>Paracoccaceae</taxon>
        <taxon>Halocynthiibacter</taxon>
    </lineage>
</organism>
<evidence type="ECO:0000313" key="4">
    <source>
        <dbReference type="Proteomes" id="UP001208041"/>
    </source>
</evidence>
<dbReference type="CDD" id="cd16345">
    <property type="entry name" value="LMWP_ArsC"/>
    <property type="match status" value="1"/>
</dbReference>
<dbReference type="InterPro" id="IPR036196">
    <property type="entry name" value="Ptyr_pPase_sf"/>
</dbReference>
<dbReference type="PANTHER" id="PTHR43428:SF1">
    <property type="entry name" value="ARSENATE REDUCTASE"/>
    <property type="match status" value="1"/>
</dbReference>
<dbReference type="SMART" id="SM00418">
    <property type="entry name" value="HTH_ARSR"/>
    <property type="match status" value="1"/>
</dbReference>
<dbReference type="GO" id="GO:0003677">
    <property type="term" value="F:DNA binding"/>
    <property type="evidence" value="ECO:0007669"/>
    <property type="project" value="InterPro"/>
</dbReference>
<dbReference type="Pfam" id="PF09339">
    <property type="entry name" value="HTH_IclR"/>
    <property type="match status" value="1"/>
</dbReference>
<dbReference type="PROSITE" id="PS50987">
    <property type="entry name" value="HTH_ARSR_2"/>
    <property type="match status" value="1"/>
</dbReference>
<dbReference type="SUPFAM" id="SSF46785">
    <property type="entry name" value="Winged helix' DNA-binding domain"/>
    <property type="match status" value="1"/>
</dbReference>
<dbReference type="EMBL" id="JAOYFC010000002">
    <property type="protein sequence ID" value="MCV6824509.1"/>
    <property type="molecule type" value="Genomic_DNA"/>
</dbReference>
<dbReference type="RefSeq" id="WP_263953371.1">
    <property type="nucleotide sequence ID" value="NZ_JAOYFC010000002.1"/>
</dbReference>
<dbReference type="Pfam" id="PF01451">
    <property type="entry name" value="LMWPc"/>
    <property type="match status" value="1"/>
</dbReference>
<dbReference type="AlphaFoldDB" id="A0AAE3IZF6"/>
<name>A0AAE3IZF6_9RHOB</name>
<comment type="caution">
    <text evidence="3">The sequence shown here is derived from an EMBL/GenBank/DDBJ whole genome shotgun (WGS) entry which is preliminary data.</text>
</comment>
<dbReference type="InterPro" id="IPR023485">
    <property type="entry name" value="Ptyr_pPase"/>
</dbReference>
<dbReference type="SUPFAM" id="SSF52788">
    <property type="entry name" value="Phosphotyrosine protein phosphatases I"/>
    <property type="match status" value="1"/>
</dbReference>
<dbReference type="GO" id="GO:0003700">
    <property type="term" value="F:DNA-binding transcription factor activity"/>
    <property type="evidence" value="ECO:0007669"/>
    <property type="project" value="InterPro"/>
</dbReference>
<evidence type="ECO:0000259" key="2">
    <source>
        <dbReference type="PROSITE" id="PS50987"/>
    </source>
</evidence>
<gene>
    <name evidence="3" type="ORF">OH136_08050</name>
</gene>
<dbReference type="Proteomes" id="UP001208041">
    <property type="component" value="Unassembled WGS sequence"/>
</dbReference>
<dbReference type="InterPro" id="IPR011991">
    <property type="entry name" value="ArsR-like_HTH"/>
</dbReference>
<dbReference type="PANTHER" id="PTHR43428">
    <property type="entry name" value="ARSENATE REDUCTASE"/>
    <property type="match status" value="1"/>
</dbReference>
<dbReference type="InterPro" id="IPR036388">
    <property type="entry name" value="WH-like_DNA-bd_sf"/>
</dbReference>
<sequence>MEIDIAQQLTTLGHPQRLSIFRLLMRRYPDQVPAGEIGDALGLKPSTLSTYLASLQACGLVNQRRAGTSLRYTVAIDRARAMIDFLALDCCRGRPDICINFGSEHTEQKKKFNVLFLCTRNSARSIFAESILTKLASDRFNVYSAGTQPSGDLPSETIQTLVHNGHSVANHRSKSLAEFPDNDAPVMDFVFTVCDKAANEECPVWEGQPISAHWGIPDPVHTDGTDAEKTLAFQTAYNRILNRLRAFTQLPLASFDRISLQNAVDRIADISTDKDE</sequence>
<accession>A0AAE3IZF6</accession>
<dbReference type="InterPro" id="IPR036390">
    <property type="entry name" value="WH_DNA-bd_sf"/>
</dbReference>
<evidence type="ECO:0000313" key="3">
    <source>
        <dbReference type="EMBL" id="MCV6824509.1"/>
    </source>
</evidence>
<dbReference type="Gene3D" id="3.40.50.2300">
    <property type="match status" value="1"/>
</dbReference>
<keyword evidence="1" id="KW-0059">Arsenical resistance</keyword>
<protein>
    <submittedName>
        <fullName evidence="3">Helix-turn-helix domain-containing protein</fullName>
    </submittedName>
</protein>
<feature type="domain" description="HTH arsR-type" evidence="2">
    <location>
        <begin position="1"/>
        <end position="94"/>
    </location>
</feature>
<dbReference type="Gene3D" id="1.10.10.10">
    <property type="entry name" value="Winged helix-like DNA-binding domain superfamily/Winged helix DNA-binding domain"/>
    <property type="match status" value="1"/>
</dbReference>
<proteinExistence type="predicted"/>
<dbReference type="GO" id="GO:0046685">
    <property type="term" value="P:response to arsenic-containing substance"/>
    <property type="evidence" value="ECO:0007669"/>
    <property type="project" value="UniProtKB-KW"/>
</dbReference>
<dbReference type="InterPro" id="IPR005471">
    <property type="entry name" value="Tscrpt_reg_IclR_N"/>
</dbReference>
<keyword evidence="4" id="KW-1185">Reference proteome</keyword>
<dbReference type="InterPro" id="IPR001845">
    <property type="entry name" value="HTH_ArsR_DNA-bd_dom"/>
</dbReference>
<dbReference type="CDD" id="cd00090">
    <property type="entry name" value="HTH_ARSR"/>
    <property type="match status" value="1"/>
</dbReference>